<reference evidence="4" key="1">
    <citation type="submission" date="2016-11" db="EMBL/GenBank/DDBJ databases">
        <authorList>
            <person name="Varghese N."/>
            <person name="Submissions S."/>
        </authorList>
    </citation>
    <scope>NUCLEOTIDE SEQUENCE [LARGE SCALE GENOMIC DNA]</scope>
    <source>
        <strain evidence="4">DSM 22363</strain>
    </source>
</reference>
<evidence type="ECO:0000256" key="1">
    <source>
        <dbReference type="SAM" id="MobiDB-lite"/>
    </source>
</evidence>
<evidence type="ECO:0000313" key="3">
    <source>
        <dbReference type="EMBL" id="SIO07765.1"/>
    </source>
</evidence>
<gene>
    <name evidence="3" type="ORF">SAMN02745824_2863</name>
</gene>
<dbReference type="Pfam" id="PF20057">
    <property type="entry name" value="DUF6456"/>
    <property type="match status" value="1"/>
</dbReference>
<protein>
    <recommendedName>
        <fullName evidence="2">DUF6456 domain-containing protein</fullName>
    </recommendedName>
</protein>
<proteinExistence type="predicted"/>
<evidence type="ECO:0000259" key="2">
    <source>
        <dbReference type="Pfam" id="PF20057"/>
    </source>
</evidence>
<feature type="region of interest" description="Disordered" evidence="1">
    <location>
        <begin position="24"/>
        <end position="62"/>
    </location>
</feature>
<evidence type="ECO:0000313" key="4">
    <source>
        <dbReference type="Proteomes" id="UP000185192"/>
    </source>
</evidence>
<dbReference type="EMBL" id="FSQW01000002">
    <property type="protein sequence ID" value="SIO07765.1"/>
    <property type="molecule type" value="Genomic_DNA"/>
</dbReference>
<accession>A0A1N6GJQ4</accession>
<dbReference type="Proteomes" id="UP000185192">
    <property type="component" value="Unassembled WGS sequence"/>
</dbReference>
<keyword evidence="4" id="KW-1185">Reference proteome</keyword>
<dbReference type="RefSeq" id="WP_420812022.1">
    <property type="nucleotide sequence ID" value="NZ_FSQW01000002.1"/>
</dbReference>
<dbReference type="InterPro" id="IPR045599">
    <property type="entry name" value="DUF6456"/>
</dbReference>
<sequence>MVFSFLHYLQNGKSLCHEMEMPVNRSPKTAEDPSLLVERPVPQDGREKKRKKSGRSGRPARSVTVNLAESPLAWLHARGHLTDRQLDAGEKLREDWERAHMAPGITMNWSLVPRDQNRRSGEQHLEPSEVQISARQRFEAAQSALGKDLHDIAWRVICAGETVPNAERNLNWPARSGKIVLRIALDRLADFYRLPG</sequence>
<dbReference type="AlphaFoldDB" id="A0A1N6GJQ4"/>
<dbReference type="STRING" id="1123272.SAMN02745824_2863"/>
<organism evidence="3 4">
    <name type="scientific">Parasphingorhabdus marina DSM 22363</name>
    <dbReference type="NCBI Taxonomy" id="1123272"/>
    <lineage>
        <taxon>Bacteria</taxon>
        <taxon>Pseudomonadati</taxon>
        <taxon>Pseudomonadota</taxon>
        <taxon>Alphaproteobacteria</taxon>
        <taxon>Sphingomonadales</taxon>
        <taxon>Sphingomonadaceae</taxon>
        <taxon>Parasphingorhabdus</taxon>
    </lineage>
</organism>
<name>A0A1N6GJQ4_9SPHN</name>
<feature type="domain" description="DUF6456" evidence="2">
    <location>
        <begin position="64"/>
        <end position="193"/>
    </location>
</feature>